<keyword evidence="1" id="KW-0812">Transmembrane</keyword>
<feature type="transmembrane region" description="Helical" evidence="1">
    <location>
        <begin position="82"/>
        <end position="110"/>
    </location>
</feature>
<evidence type="ECO:0000313" key="2">
    <source>
        <dbReference type="EMBL" id="SDH93475.1"/>
    </source>
</evidence>
<dbReference type="AlphaFoldDB" id="A0A1G8GGI1"/>
<dbReference type="Proteomes" id="UP000198656">
    <property type="component" value="Unassembled WGS sequence"/>
</dbReference>
<reference evidence="3" key="1">
    <citation type="submission" date="2016-10" db="EMBL/GenBank/DDBJ databases">
        <authorList>
            <person name="Varghese N."/>
            <person name="Submissions S."/>
        </authorList>
    </citation>
    <scope>NUCLEOTIDE SEQUENCE [LARGE SCALE GENOMIC DNA]</scope>
    <source>
        <strain evidence="3">DSM 8344</strain>
    </source>
</reference>
<protein>
    <recommendedName>
        <fullName evidence="4">DUF456 domain-containing protein</fullName>
    </recommendedName>
</protein>
<accession>A0A1G8GGI1</accession>
<name>A0A1G8GGI1_9FIRM</name>
<dbReference type="RefSeq" id="WP_092334842.1">
    <property type="nucleotide sequence ID" value="NZ_FNCP01000022.1"/>
</dbReference>
<keyword evidence="1" id="KW-1133">Transmembrane helix</keyword>
<keyword evidence="1" id="KW-0472">Membrane</keyword>
<dbReference type="STRING" id="1121419.SAMN05443529_12255"/>
<evidence type="ECO:0000256" key="1">
    <source>
        <dbReference type="SAM" id="Phobius"/>
    </source>
</evidence>
<dbReference type="OrthoDB" id="1797654at2"/>
<gene>
    <name evidence="2" type="ORF">SAMN05443529_12255</name>
</gene>
<keyword evidence="3" id="KW-1185">Reference proteome</keyword>
<feature type="transmembrane region" description="Helical" evidence="1">
    <location>
        <begin position="122"/>
        <end position="145"/>
    </location>
</feature>
<feature type="transmembrane region" description="Helical" evidence="1">
    <location>
        <begin position="48"/>
        <end position="70"/>
    </location>
</feature>
<evidence type="ECO:0008006" key="4">
    <source>
        <dbReference type="Google" id="ProtNLM"/>
    </source>
</evidence>
<dbReference type="EMBL" id="FNCP01000022">
    <property type="protein sequence ID" value="SDH93475.1"/>
    <property type="molecule type" value="Genomic_DNA"/>
</dbReference>
<sequence length="148" mass="15782">MGFIQLVLLEGILLICAGMIFFGGIWGTFAAIVALSGINLLSYDAPQFWYWEIPLIVGGLLGSLLLFTVGKRANKSQIVGGLVGGLTSLVMFGAFATPIIAILLWAFVFGTGLIPKSKKSQVLWSFAPTILRIMLGICGIIYGNILTA</sequence>
<proteinExistence type="predicted"/>
<organism evidence="2 3">
    <name type="scientific">Desulfosporosinus hippei DSM 8344</name>
    <dbReference type="NCBI Taxonomy" id="1121419"/>
    <lineage>
        <taxon>Bacteria</taxon>
        <taxon>Bacillati</taxon>
        <taxon>Bacillota</taxon>
        <taxon>Clostridia</taxon>
        <taxon>Eubacteriales</taxon>
        <taxon>Desulfitobacteriaceae</taxon>
        <taxon>Desulfosporosinus</taxon>
    </lineage>
</organism>
<evidence type="ECO:0000313" key="3">
    <source>
        <dbReference type="Proteomes" id="UP000198656"/>
    </source>
</evidence>
<feature type="transmembrane region" description="Helical" evidence="1">
    <location>
        <begin position="12"/>
        <end position="36"/>
    </location>
</feature>